<dbReference type="PROSITE" id="PS50110">
    <property type="entry name" value="RESPONSE_REGULATORY"/>
    <property type="match status" value="1"/>
</dbReference>
<evidence type="ECO:0000256" key="3">
    <source>
        <dbReference type="ARBA" id="ARBA00022553"/>
    </source>
</evidence>
<dbReference type="SMART" id="SM00387">
    <property type="entry name" value="HATPase_c"/>
    <property type="match status" value="1"/>
</dbReference>
<dbReference type="SUPFAM" id="SSF55785">
    <property type="entry name" value="PYP-like sensor domain (PAS domain)"/>
    <property type="match status" value="1"/>
</dbReference>
<evidence type="ECO:0000256" key="1">
    <source>
        <dbReference type="ARBA" id="ARBA00000085"/>
    </source>
</evidence>
<dbReference type="InterPro" id="IPR003661">
    <property type="entry name" value="HisK_dim/P_dom"/>
</dbReference>
<dbReference type="GO" id="GO:0005524">
    <property type="term" value="F:ATP binding"/>
    <property type="evidence" value="ECO:0007669"/>
    <property type="project" value="UniProtKB-KW"/>
</dbReference>
<dbReference type="Gene3D" id="3.30.450.20">
    <property type="entry name" value="PAS domain"/>
    <property type="match status" value="1"/>
</dbReference>
<dbReference type="SMART" id="SM00448">
    <property type="entry name" value="REC"/>
    <property type="match status" value="1"/>
</dbReference>
<dbReference type="Pfam" id="PF02518">
    <property type="entry name" value="HATPase_c"/>
    <property type="match status" value="1"/>
</dbReference>
<dbReference type="Gene3D" id="3.30.565.10">
    <property type="entry name" value="Histidine kinase-like ATPase, C-terminal domain"/>
    <property type="match status" value="1"/>
</dbReference>
<dbReference type="Gene3D" id="1.10.287.130">
    <property type="match status" value="1"/>
</dbReference>
<dbReference type="InterPro" id="IPR003594">
    <property type="entry name" value="HATPase_dom"/>
</dbReference>
<dbReference type="GO" id="GO:0000155">
    <property type="term" value="F:phosphorelay sensor kinase activity"/>
    <property type="evidence" value="ECO:0007669"/>
    <property type="project" value="InterPro"/>
</dbReference>
<keyword evidence="8" id="KW-0902">Two-component regulatory system</keyword>
<evidence type="ECO:0000259" key="10">
    <source>
        <dbReference type="PROSITE" id="PS50109"/>
    </source>
</evidence>
<organism evidence="13 14">
    <name type="scientific">Eiseniibacteriota bacterium</name>
    <dbReference type="NCBI Taxonomy" id="2212470"/>
    <lineage>
        <taxon>Bacteria</taxon>
        <taxon>Candidatus Eiseniibacteriota</taxon>
    </lineage>
</organism>
<dbReference type="CDD" id="cd16922">
    <property type="entry name" value="HATPase_EvgS-ArcB-TorS-like"/>
    <property type="match status" value="1"/>
</dbReference>
<dbReference type="SUPFAM" id="SSF55874">
    <property type="entry name" value="ATPase domain of HSP90 chaperone/DNA topoisomerase II/histidine kinase"/>
    <property type="match status" value="1"/>
</dbReference>
<evidence type="ECO:0000256" key="5">
    <source>
        <dbReference type="ARBA" id="ARBA00022741"/>
    </source>
</evidence>
<dbReference type="InterPro" id="IPR013655">
    <property type="entry name" value="PAS_fold_3"/>
</dbReference>
<feature type="modified residue" description="4-aspartylphosphate" evidence="9">
    <location>
        <position position="482"/>
    </location>
</feature>
<protein>
    <recommendedName>
        <fullName evidence="2">histidine kinase</fullName>
        <ecNumber evidence="2">2.7.13.3</ecNumber>
    </recommendedName>
</protein>
<dbReference type="NCBIfam" id="TIGR00229">
    <property type="entry name" value="sensory_box"/>
    <property type="match status" value="1"/>
</dbReference>
<dbReference type="InterPro" id="IPR004358">
    <property type="entry name" value="Sig_transdc_His_kin-like_C"/>
</dbReference>
<comment type="catalytic activity">
    <reaction evidence="1">
        <text>ATP + protein L-histidine = ADP + protein N-phospho-L-histidine.</text>
        <dbReference type="EC" id="2.7.13.3"/>
    </reaction>
</comment>
<evidence type="ECO:0000256" key="2">
    <source>
        <dbReference type="ARBA" id="ARBA00012438"/>
    </source>
</evidence>
<feature type="domain" description="Response regulatory" evidence="11">
    <location>
        <begin position="433"/>
        <end position="548"/>
    </location>
</feature>
<feature type="non-terminal residue" evidence="13">
    <location>
        <position position="1"/>
    </location>
</feature>
<dbReference type="InterPro" id="IPR000014">
    <property type="entry name" value="PAS"/>
</dbReference>
<dbReference type="InterPro" id="IPR011006">
    <property type="entry name" value="CheY-like_superfamily"/>
</dbReference>
<proteinExistence type="predicted"/>
<evidence type="ECO:0000259" key="12">
    <source>
        <dbReference type="PROSITE" id="PS50113"/>
    </source>
</evidence>
<keyword evidence="3 9" id="KW-0597">Phosphoprotein</keyword>
<dbReference type="InterPro" id="IPR036097">
    <property type="entry name" value="HisK_dim/P_sf"/>
</dbReference>
<dbReference type="PRINTS" id="PR00344">
    <property type="entry name" value="BCTRLSENSOR"/>
</dbReference>
<keyword evidence="6" id="KW-0418">Kinase</keyword>
<dbReference type="Pfam" id="PF08447">
    <property type="entry name" value="PAS_3"/>
    <property type="match status" value="1"/>
</dbReference>
<evidence type="ECO:0000256" key="7">
    <source>
        <dbReference type="ARBA" id="ARBA00022840"/>
    </source>
</evidence>
<evidence type="ECO:0000313" key="13">
    <source>
        <dbReference type="EMBL" id="MCA9759386.1"/>
    </source>
</evidence>
<reference evidence="13" key="2">
    <citation type="journal article" date="2021" name="Microbiome">
        <title>Successional dynamics and alternative stable states in a saline activated sludge microbial community over 9 years.</title>
        <authorList>
            <person name="Wang Y."/>
            <person name="Ye J."/>
            <person name="Ju F."/>
            <person name="Liu L."/>
            <person name="Boyd J.A."/>
            <person name="Deng Y."/>
            <person name="Parks D.H."/>
            <person name="Jiang X."/>
            <person name="Yin X."/>
            <person name="Woodcroft B.J."/>
            <person name="Tyson G.W."/>
            <person name="Hugenholtz P."/>
            <person name="Polz M.F."/>
            <person name="Zhang T."/>
        </authorList>
    </citation>
    <scope>NUCLEOTIDE SEQUENCE</scope>
    <source>
        <strain evidence="13">HKST-UBA02</strain>
    </source>
</reference>
<dbReference type="PROSITE" id="PS50113">
    <property type="entry name" value="PAC"/>
    <property type="match status" value="1"/>
</dbReference>
<sequence length="557" mass="62174">IVDVTDRRMAEKAASEGQQRLELVIEGGRIGTWDWYPQTNAVVFNEYWAELLGYRLDEIEQSIEAWSTRVHPDDMAKCQADLQAHVEGRTQFYQNVHRMRHRDGHWVYILDRGKVVERDAEGNVYRFSGTHTDITEQKRAEIEAQEASRSKGRFLARMSHEIRTPLNGVIGVTQLLERTPLNPEQDEYVRTIRSSGEGLLKIINDILDFSRIEAGQIEFESSPFSPVRELESIVALFQERAYGKGLRLALQVGEGVPSHVSGDAHRIRQVILNLVSNAIKFTDKGEVAVRVSAEPLPDFLVLPASPSADETQGSEVARSGRSLSGTFQRVSGRQGKTVILRIEVSDTGKGIDNFDAIWRDFGQEDASISRRYGGTGLGLPISRQLVELMSGRLEVESEISVGSRFVVSIPLPSVEALEETRERRSGPSLKGLRILVAEDNPVNQLVIGRMLQRLGIEVHIAEDGLEAVSLCDSDSFDFVLMDIHMPGIDGIEATRRILAGTERPPVVIGVSADVMEENRARCEEAGIVEMVSKPLRFDELTRKLQQHLPAVRARRAA</sequence>
<dbReference type="CDD" id="cd00082">
    <property type="entry name" value="HisKA"/>
    <property type="match status" value="1"/>
</dbReference>
<dbReference type="SUPFAM" id="SSF52172">
    <property type="entry name" value="CheY-like"/>
    <property type="match status" value="1"/>
</dbReference>
<dbReference type="InterPro" id="IPR005467">
    <property type="entry name" value="His_kinase_dom"/>
</dbReference>
<dbReference type="PANTHER" id="PTHR45339:SF1">
    <property type="entry name" value="HYBRID SIGNAL TRANSDUCTION HISTIDINE KINASE J"/>
    <property type="match status" value="1"/>
</dbReference>
<keyword evidence="7" id="KW-0067">ATP-binding</keyword>
<dbReference type="InterPro" id="IPR036890">
    <property type="entry name" value="HATPase_C_sf"/>
</dbReference>
<evidence type="ECO:0000256" key="9">
    <source>
        <dbReference type="PROSITE-ProRule" id="PRU00169"/>
    </source>
</evidence>
<dbReference type="Proteomes" id="UP000739538">
    <property type="component" value="Unassembled WGS sequence"/>
</dbReference>
<dbReference type="InterPro" id="IPR035965">
    <property type="entry name" value="PAS-like_dom_sf"/>
</dbReference>
<feature type="domain" description="Histidine kinase" evidence="10">
    <location>
        <begin position="157"/>
        <end position="413"/>
    </location>
</feature>
<evidence type="ECO:0000256" key="6">
    <source>
        <dbReference type="ARBA" id="ARBA00022777"/>
    </source>
</evidence>
<dbReference type="EC" id="2.7.13.3" evidence="2"/>
<accession>A0A956NIH7</accession>
<dbReference type="SMART" id="SM00388">
    <property type="entry name" value="HisKA"/>
    <property type="match status" value="1"/>
</dbReference>
<dbReference type="Pfam" id="PF00512">
    <property type="entry name" value="HisKA"/>
    <property type="match status" value="1"/>
</dbReference>
<dbReference type="InterPro" id="IPR000700">
    <property type="entry name" value="PAS-assoc_C"/>
</dbReference>
<feature type="domain" description="PAC" evidence="12">
    <location>
        <begin position="93"/>
        <end position="146"/>
    </location>
</feature>
<keyword evidence="4" id="KW-0808">Transferase</keyword>
<comment type="caution">
    <text evidence="13">The sequence shown here is derived from an EMBL/GenBank/DDBJ whole genome shotgun (WGS) entry which is preliminary data.</text>
</comment>
<dbReference type="Pfam" id="PF00072">
    <property type="entry name" value="Response_reg"/>
    <property type="match status" value="1"/>
</dbReference>
<evidence type="ECO:0000259" key="11">
    <source>
        <dbReference type="PROSITE" id="PS50110"/>
    </source>
</evidence>
<dbReference type="AlphaFoldDB" id="A0A956NIH7"/>
<evidence type="ECO:0000313" key="14">
    <source>
        <dbReference type="Proteomes" id="UP000739538"/>
    </source>
</evidence>
<gene>
    <name evidence="13" type="ORF">KDA27_26570</name>
</gene>
<dbReference type="CDD" id="cd17546">
    <property type="entry name" value="REC_hyHK_CKI1_RcsC-like"/>
    <property type="match status" value="1"/>
</dbReference>
<keyword evidence="5" id="KW-0547">Nucleotide-binding</keyword>
<dbReference type="InterPro" id="IPR001789">
    <property type="entry name" value="Sig_transdc_resp-reg_receiver"/>
</dbReference>
<dbReference type="PROSITE" id="PS50109">
    <property type="entry name" value="HIS_KIN"/>
    <property type="match status" value="1"/>
</dbReference>
<name>A0A956NIH7_UNCEI</name>
<dbReference type="FunFam" id="1.10.287.130:FF:000002">
    <property type="entry name" value="Two-component osmosensing histidine kinase"/>
    <property type="match status" value="1"/>
</dbReference>
<dbReference type="EMBL" id="JAGQHS010000330">
    <property type="protein sequence ID" value="MCA9759386.1"/>
    <property type="molecule type" value="Genomic_DNA"/>
</dbReference>
<evidence type="ECO:0000256" key="4">
    <source>
        <dbReference type="ARBA" id="ARBA00022679"/>
    </source>
</evidence>
<dbReference type="SMART" id="SM00086">
    <property type="entry name" value="PAC"/>
    <property type="match status" value="1"/>
</dbReference>
<dbReference type="SMART" id="SM00091">
    <property type="entry name" value="PAS"/>
    <property type="match status" value="1"/>
</dbReference>
<dbReference type="InterPro" id="IPR001610">
    <property type="entry name" value="PAC"/>
</dbReference>
<dbReference type="PANTHER" id="PTHR45339">
    <property type="entry name" value="HYBRID SIGNAL TRANSDUCTION HISTIDINE KINASE J"/>
    <property type="match status" value="1"/>
</dbReference>
<dbReference type="CDD" id="cd00130">
    <property type="entry name" value="PAS"/>
    <property type="match status" value="1"/>
</dbReference>
<reference evidence="13" key="1">
    <citation type="submission" date="2020-04" db="EMBL/GenBank/DDBJ databases">
        <authorList>
            <person name="Zhang T."/>
        </authorList>
    </citation>
    <scope>NUCLEOTIDE SEQUENCE</scope>
    <source>
        <strain evidence="13">HKST-UBA02</strain>
    </source>
</reference>
<dbReference type="SUPFAM" id="SSF47384">
    <property type="entry name" value="Homodimeric domain of signal transducing histidine kinase"/>
    <property type="match status" value="1"/>
</dbReference>
<evidence type="ECO:0000256" key="8">
    <source>
        <dbReference type="ARBA" id="ARBA00023012"/>
    </source>
</evidence>
<dbReference type="Gene3D" id="3.40.50.2300">
    <property type="match status" value="1"/>
</dbReference>